<feature type="domain" description="T-SNARE coiled-coil homology" evidence="4">
    <location>
        <begin position="153"/>
        <end position="215"/>
    </location>
</feature>
<dbReference type="GO" id="GO:0031201">
    <property type="term" value="C:SNARE complex"/>
    <property type="evidence" value="ECO:0007669"/>
    <property type="project" value="TreeGrafter"/>
</dbReference>
<dbReference type="PANTHER" id="PTHR19957">
    <property type="entry name" value="SYNTAXIN"/>
    <property type="match status" value="1"/>
</dbReference>
<reference evidence="5" key="2">
    <citation type="submission" date="2025-09" db="UniProtKB">
        <authorList>
            <consortium name="Ensembl"/>
        </authorList>
    </citation>
    <scope>IDENTIFICATION</scope>
</reference>
<dbReference type="Proteomes" id="UP000472270">
    <property type="component" value="Unassembled WGS sequence"/>
</dbReference>
<dbReference type="PROSITE" id="PS50192">
    <property type="entry name" value="T_SNARE"/>
    <property type="match status" value="1"/>
</dbReference>
<dbReference type="InterPro" id="IPR006012">
    <property type="entry name" value="Syntaxin/epimorphin_CS"/>
</dbReference>
<dbReference type="Pfam" id="PF00804">
    <property type="entry name" value="Syntaxin"/>
    <property type="match status" value="1"/>
</dbReference>
<dbReference type="InterPro" id="IPR031186">
    <property type="entry name" value="STX3_SNARE"/>
</dbReference>
<dbReference type="InterPro" id="IPR045242">
    <property type="entry name" value="Syntaxin"/>
</dbReference>
<dbReference type="Gene3D" id="1.20.58.70">
    <property type="match status" value="1"/>
</dbReference>
<dbReference type="GO" id="GO:0098967">
    <property type="term" value="P:exocytic insertion of neurotransmitter receptor to postsynaptic membrane"/>
    <property type="evidence" value="ECO:0007669"/>
    <property type="project" value="TreeGrafter"/>
</dbReference>
<protein>
    <submittedName>
        <fullName evidence="5">Syntaxin 3A</fullName>
    </submittedName>
</protein>
<evidence type="ECO:0000313" key="5">
    <source>
        <dbReference type="Ensembl" id="ENSSRHP00000062226.1"/>
    </source>
</evidence>
<accession>A0A673KCS4</accession>
<dbReference type="SUPFAM" id="SSF47661">
    <property type="entry name" value="t-snare proteins"/>
    <property type="match status" value="1"/>
</dbReference>
<dbReference type="InterPro" id="IPR000727">
    <property type="entry name" value="T_SNARE_dom"/>
</dbReference>
<evidence type="ECO:0000256" key="3">
    <source>
        <dbReference type="SAM" id="Coils"/>
    </source>
</evidence>
<dbReference type="Gene3D" id="1.20.5.110">
    <property type="match status" value="1"/>
</dbReference>
<dbReference type="PROSITE" id="PS00914">
    <property type="entry name" value="SYNTAXIN"/>
    <property type="match status" value="1"/>
</dbReference>
<dbReference type="PANTHER" id="PTHR19957:SF34">
    <property type="entry name" value="SYNTAXIN-3"/>
    <property type="match status" value="1"/>
</dbReference>
<dbReference type="GO" id="GO:0012505">
    <property type="term" value="C:endomembrane system"/>
    <property type="evidence" value="ECO:0007669"/>
    <property type="project" value="TreeGrafter"/>
</dbReference>
<evidence type="ECO:0000256" key="1">
    <source>
        <dbReference type="ARBA" id="ARBA00009063"/>
    </source>
</evidence>
<dbReference type="GO" id="GO:0005484">
    <property type="term" value="F:SNAP receptor activity"/>
    <property type="evidence" value="ECO:0007669"/>
    <property type="project" value="InterPro"/>
</dbReference>
<dbReference type="AlphaFoldDB" id="A0A673KCS4"/>
<evidence type="ECO:0000256" key="2">
    <source>
        <dbReference type="ARBA" id="ARBA00023054"/>
    </source>
</evidence>
<keyword evidence="2 3" id="KW-0175">Coiled coil</keyword>
<evidence type="ECO:0000313" key="6">
    <source>
        <dbReference type="Proteomes" id="UP000472270"/>
    </source>
</evidence>
<dbReference type="Ensembl" id="ENSSRHT00000063942.1">
    <property type="protein sequence ID" value="ENSSRHP00000062226.1"/>
    <property type="gene ID" value="ENSSRHG00000031005.1"/>
</dbReference>
<organism evidence="5 6">
    <name type="scientific">Sinocyclocheilus rhinocerous</name>
    <dbReference type="NCBI Taxonomy" id="307959"/>
    <lineage>
        <taxon>Eukaryota</taxon>
        <taxon>Metazoa</taxon>
        <taxon>Chordata</taxon>
        <taxon>Craniata</taxon>
        <taxon>Vertebrata</taxon>
        <taxon>Euteleostomi</taxon>
        <taxon>Actinopterygii</taxon>
        <taxon>Neopterygii</taxon>
        <taxon>Teleostei</taxon>
        <taxon>Ostariophysi</taxon>
        <taxon>Cypriniformes</taxon>
        <taxon>Cyprinidae</taxon>
        <taxon>Cyprininae</taxon>
        <taxon>Sinocyclocheilus</taxon>
    </lineage>
</organism>
<dbReference type="SMART" id="SM00397">
    <property type="entry name" value="t_SNARE"/>
    <property type="match status" value="1"/>
</dbReference>
<dbReference type="FunFam" id="1.20.5.110:FF:000023">
    <property type="entry name" value="Syntaxin 3"/>
    <property type="match status" value="1"/>
</dbReference>
<sequence>TRTGLEQFKCTCDHDDEDVEIAVDNPAFMDEFFSQIEDIRNSINKIDENVAEVKKLYSVILSAPTSDQKTQDDLEALTNDIKKMANNARNKLKSKCIYMHTGLLVSLHIYCPALCFSPGKATTDEELEEMLEGGNAAVFTAGIVDSGISKQALSEIEARHKDIVRLESSIKELHDMFVDIAMLVESQGNMVDNIEVNVGKAVDHVEVAKTETKKAVRYQSKARKVRTSL</sequence>
<comment type="similarity">
    <text evidence="1">Belongs to the syntaxin family.</text>
</comment>
<keyword evidence="6" id="KW-1185">Reference proteome</keyword>
<dbReference type="GO" id="GO:0098794">
    <property type="term" value="C:postsynapse"/>
    <property type="evidence" value="ECO:0007669"/>
    <property type="project" value="TreeGrafter"/>
</dbReference>
<dbReference type="InterPro" id="IPR006011">
    <property type="entry name" value="Syntaxin_N"/>
</dbReference>
<feature type="coiled-coil region" evidence="3">
    <location>
        <begin position="36"/>
        <end position="94"/>
    </location>
</feature>
<evidence type="ECO:0000259" key="4">
    <source>
        <dbReference type="PROSITE" id="PS50192"/>
    </source>
</evidence>
<dbReference type="GO" id="GO:0048278">
    <property type="term" value="P:vesicle docking"/>
    <property type="evidence" value="ECO:0007669"/>
    <property type="project" value="TreeGrafter"/>
</dbReference>
<dbReference type="GO" id="GO:0005886">
    <property type="term" value="C:plasma membrane"/>
    <property type="evidence" value="ECO:0007669"/>
    <property type="project" value="TreeGrafter"/>
</dbReference>
<dbReference type="Pfam" id="PF05739">
    <property type="entry name" value="SNARE"/>
    <property type="match status" value="1"/>
</dbReference>
<dbReference type="GO" id="GO:0006886">
    <property type="term" value="P:intracellular protein transport"/>
    <property type="evidence" value="ECO:0007669"/>
    <property type="project" value="InterPro"/>
</dbReference>
<dbReference type="InterPro" id="IPR010989">
    <property type="entry name" value="SNARE"/>
</dbReference>
<proteinExistence type="inferred from homology"/>
<dbReference type="CDD" id="cd15881">
    <property type="entry name" value="SNARE_syntaxin3"/>
    <property type="match status" value="1"/>
</dbReference>
<dbReference type="GO" id="GO:0000149">
    <property type="term" value="F:SNARE binding"/>
    <property type="evidence" value="ECO:0007669"/>
    <property type="project" value="TreeGrafter"/>
</dbReference>
<name>A0A673KCS4_9TELE</name>
<dbReference type="GO" id="GO:0006906">
    <property type="term" value="P:vesicle fusion"/>
    <property type="evidence" value="ECO:0007669"/>
    <property type="project" value="TreeGrafter"/>
</dbReference>
<reference evidence="5" key="1">
    <citation type="submission" date="2025-08" db="UniProtKB">
        <authorList>
            <consortium name="Ensembl"/>
        </authorList>
    </citation>
    <scope>IDENTIFICATION</scope>
</reference>